<sequence length="67" mass="7484">MKWDQIIMGSLAVIWGIVLFFMRPQILEFSREGGRGFRDKRVINALVITAIIFLIPGGLVIIILGGI</sequence>
<keyword evidence="1" id="KW-0472">Membrane</keyword>
<dbReference type="STRING" id="1797197.A2Y75_04015"/>
<evidence type="ECO:0000313" key="3">
    <source>
        <dbReference type="Proteomes" id="UP000177876"/>
    </source>
</evidence>
<comment type="caution">
    <text evidence="2">The sequence shown here is derived from an EMBL/GenBank/DDBJ whole genome shotgun (WGS) entry which is preliminary data.</text>
</comment>
<dbReference type="EMBL" id="MELK01000047">
    <property type="protein sequence ID" value="OFW56373.1"/>
    <property type="molecule type" value="Genomic_DNA"/>
</dbReference>
<keyword evidence="1" id="KW-0812">Transmembrane</keyword>
<gene>
    <name evidence="2" type="ORF">A2Y75_04015</name>
</gene>
<organism evidence="2 3">
    <name type="scientific">Candidatus Solincola sediminis</name>
    <dbReference type="NCBI Taxonomy" id="1797199"/>
    <lineage>
        <taxon>Bacteria</taxon>
        <taxon>Bacillati</taxon>
        <taxon>Actinomycetota</taxon>
        <taxon>Candidatus Geothermincolia</taxon>
        <taxon>Candidatus Geothermincolales</taxon>
        <taxon>Candidatus Geothermincolaceae</taxon>
        <taxon>Candidatus Solincola</taxon>
    </lineage>
</organism>
<dbReference type="AlphaFoldDB" id="A0A1F2WHR9"/>
<proteinExistence type="predicted"/>
<reference evidence="2 3" key="1">
    <citation type="journal article" date="2016" name="Nat. Commun.">
        <title>Thousands of microbial genomes shed light on interconnected biogeochemical processes in an aquifer system.</title>
        <authorList>
            <person name="Anantharaman K."/>
            <person name="Brown C.T."/>
            <person name="Hug L.A."/>
            <person name="Sharon I."/>
            <person name="Castelle C.J."/>
            <person name="Probst A.J."/>
            <person name="Thomas B.C."/>
            <person name="Singh A."/>
            <person name="Wilkins M.J."/>
            <person name="Karaoz U."/>
            <person name="Brodie E.L."/>
            <person name="Williams K.H."/>
            <person name="Hubbard S.S."/>
            <person name="Banfield J.F."/>
        </authorList>
    </citation>
    <scope>NUCLEOTIDE SEQUENCE [LARGE SCALE GENOMIC DNA]</scope>
</reference>
<evidence type="ECO:0000313" key="2">
    <source>
        <dbReference type="EMBL" id="OFW56373.1"/>
    </source>
</evidence>
<feature type="transmembrane region" description="Helical" evidence="1">
    <location>
        <begin position="42"/>
        <end position="64"/>
    </location>
</feature>
<accession>A0A1F2WHR9</accession>
<evidence type="ECO:0000256" key="1">
    <source>
        <dbReference type="SAM" id="Phobius"/>
    </source>
</evidence>
<keyword evidence="1" id="KW-1133">Transmembrane helix</keyword>
<protein>
    <submittedName>
        <fullName evidence="2">Uncharacterized protein</fullName>
    </submittedName>
</protein>
<dbReference type="Proteomes" id="UP000177876">
    <property type="component" value="Unassembled WGS sequence"/>
</dbReference>
<name>A0A1F2WHR9_9ACTN</name>
<feature type="transmembrane region" description="Helical" evidence="1">
    <location>
        <begin position="6"/>
        <end position="22"/>
    </location>
</feature>